<name>A0A3F3QE36_9EURO</name>
<evidence type="ECO:0000313" key="3">
    <source>
        <dbReference type="Proteomes" id="UP000253729"/>
    </source>
</evidence>
<dbReference type="EMBL" id="KZ852035">
    <property type="protein sequence ID" value="RDH37397.1"/>
    <property type="molecule type" value="Genomic_DNA"/>
</dbReference>
<proteinExistence type="predicted"/>
<accession>A0A3F3QE36</accession>
<sequence>MLIYPSLLRNRLFFIISVFNCWLITYTPIGEMMEPWSGISLERPRSCHCLSITYLLLVVSICSHLSLIGHDFLANSPSHGLAHLLATDHHWLPRLF</sequence>
<evidence type="ECO:0000313" key="2">
    <source>
        <dbReference type="EMBL" id="RDH37397.1"/>
    </source>
</evidence>
<feature type="transmembrane region" description="Helical" evidence="1">
    <location>
        <begin position="12"/>
        <end position="29"/>
    </location>
</feature>
<keyword evidence="1" id="KW-0812">Transmembrane</keyword>
<dbReference type="Proteomes" id="UP000253729">
    <property type="component" value="Unassembled WGS sequence"/>
</dbReference>
<dbReference type="AlphaFoldDB" id="A0A3F3QE36"/>
<gene>
    <name evidence="2" type="ORF">BDQ94DRAFT_136360</name>
</gene>
<protein>
    <submittedName>
        <fullName evidence="2">Uncharacterized protein</fullName>
    </submittedName>
</protein>
<dbReference type="GeneID" id="38133200"/>
<keyword evidence="3" id="KW-1185">Reference proteome</keyword>
<organism evidence="2 3">
    <name type="scientific">Aspergillus welwitschiae</name>
    <dbReference type="NCBI Taxonomy" id="1341132"/>
    <lineage>
        <taxon>Eukaryota</taxon>
        <taxon>Fungi</taxon>
        <taxon>Dikarya</taxon>
        <taxon>Ascomycota</taxon>
        <taxon>Pezizomycotina</taxon>
        <taxon>Eurotiomycetes</taxon>
        <taxon>Eurotiomycetidae</taxon>
        <taxon>Eurotiales</taxon>
        <taxon>Aspergillaceae</taxon>
        <taxon>Aspergillus</taxon>
        <taxon>Aspergillus subgen. Circumdati</taxon>
    </lineage>
</organism>
<reference evidence="2 3" key="1">
    <citation type="submission" date="2018-07" db="EMBL/GenBank/DDBJ databases">
        <title>The genomes of Aspergillus section Nigri reveals drivers in fungal speciation.</title>
        <authorList>
            <consortium name="DOE Joint Genome Institute"/>
            <person name="Vesth T.C."/>
            <person name="Nybo J."/>
            <person name="Theobald S."/>
            <person name="Brandl J."/>
            <person name="Frisvad J.C."/>
            <person name="Nielsen K.F."/>
            <person name="Lyhne E.K."/>
            <person name="Kogle M.E."/>
            <person name="Kuo A."/>
            <person name="Riley R."/>
            <person name="Clum A."/>
            <person name="Nolan M."/>
            <person name="Lipzen A."/>
            <person name="Salamov A."/>
            <person name="Henrissat B."/>
            <person name="Wiebenga A."/>
            <person name="De vries R.P."/>
            <person name="Grigoriev I.V."/>
            <person name="Mortensen U.H."/>
            <person name="Andersen M.R."/>
            <person name="Baker S.E."/>
        </authorList>
    </citation>
    <scope>NUCLEOTIDE SEQUENCE [LARGE SCALE GENOMIC DNA]</scope>
    <source>
        <strain evidence="2 3">CBS 139.54b</strain>
    </source>
</reference>
<keyword evidence="1" id="KW-0472">Membrane</keyword>
<evidence type="ECO:0000256" key="1">
    <source>
        <dbReference type="SAM" id="Phobius"/>
    </source>
</evidence>
<dbReference type="RefSeq" id="XP_026630419.1">
    <property type="nucleotide sequence ID" value="XM_026764844.1"/>
</dbReference>
<keyword evidence="1" id="KW-1133">Transmembrane helix</keyword>